<proteinExistence type="predicted"/>
<sequence>MGPRSHLLWALFTFTCRCTSSQYFNTTLSTVTSDSAETTSSIDSRYIAPYATHRRYVWTLATWRGINSAVDFVTVGTVFVGFDPAASTASTTTIFHSEYRNKSVELWTRTDTNSNGTVTATATDLSGREITLAYPTAYNTIDSRVTWAVLTPSKSDDSTCCWYNFVSATPPTPIVSPAPNTAADVDDPQGLKYTLTYLFRDNRYNIQNDQLQFPLPAAVTDAPMCMADLCGIRGGGIPRTHISVGTTQSYLLATTTTTLTDIGTQFQVLPTPLLPPKTLALVPDPTMPVVAGSPETPAESHGVDEPATPTSQAPDANPLHSPGPQLQPQQSALPPSPTPIIFNSVTLQPQASAVIVGDQPLALDSTLTLGSGSLATTIALHKSDSSIILQVNDNVSTLQLFPTPVPALDDHHLPPSFTMDSQVITANSKSEYIIQGETLAPGSRVVIAGYTISLAPNAQALVINGQTQAQVAAAQITPAPKLTIGSMVFTADSSSKFVIEGQTLRPGGAPIVLDGGKTTLSLASNGAQVVVNGRRTNLQPNGAAVSMAVGSKLYTANADGNYVVGGRTLVPGGSPITVHGTTLSLGSGGRYIVVDGKTETVAQSTSRGNEEEYVWSALASTTTASLAAAVTTGSGPGPESSASSSSSARGSCMSGWTYVSRSLPVMLSMIVCWWN</sequence>
<comment type="caution">
    <text evidence="3">The sequence shown here is derived from an EMBL/GenBank/DDBJ whole genome shotgun (WGS) entry which is preliminary data.</text>
</comment>
<keyword evidence="4" id="KW-1185">Reference proteome</keyword>
<dbReference type="EMBL" id="BOLY01000003">
    <property type="protein sequence ID" value="GIZ42093.1"/>
    <property type="molecule type" value="Genomic_DNA"/>
</dbReference>
<dbReference type="RefSeq" id="XP_044656580.1">
    <property type="nucleotide sequence ID" value="XM_044800645.1"/>
</dbReference>
<evidence type="ECO:0000313" key="3">
    <source>
        <dbReference type="EMBL" id="GIZ42093.1"/>
    </source>
</evidence>
<evidence type="ECO:0000256" key="1">
    <source>
        <dbReference type="SAM" id="MobiDB-lite"/>
    </source>
</evidence>
<feature type="signal peptide" evidence="2">
    <location>
        <begin position="1"/>
        <end position="21"/>
    </location>
</feature>
<protein>
    <submittedName>
        <fullName evidence="3">Uncharacterized protein</fullName>
    </submittedName>
</protein>
<organism evidence="3 4">
    <name type="scientific">Cercospora kikuchii</name>
    <dbReference type="NCBI Taxonomy" id="84275"/>
    <lineage>
        <taxon>Eukaryota</taxon>
        <taxon>Fungi</taxon>
        <taxon>Dikarya</taxon>
        <taxon>Ascomycota</taxon>
        <taxon>Pezizomycotina</taxon>
        <taxon>Dothideomycetes</taxon>
        <taxon>Dothideomycetidae</taxon>
        <taxon>Mycosphaerellales</taxon>
        <taxon>Mycosphaerellaceae</taxon>
        <taxon>Cercospora</taxon>
    </lineage>
</organism>
<evidence type="ECO:0000313" key="4">
    <source>
        <dbReference type="Proteomes" id="UP000825890"/>
    </source>
</evidence>
<feature type="region of interest" description="Disordered" evidence="1">
    <location>
        <begin position="286"/>
        <end position="340"/>
    </location>
</feature>
<dbReference type="OrthoDB" id="3642826at2759"/>
<feature type="region of interest" description="Disordered" evidence="1">
    <location>
        <begin position="629"/>
        <end position="650"/>
    </location>
</feature>
<dbReference type="Proteomes" id="UP000825890">
    <property type="component" value="Unassembled WGS sequence"/>
</dbReference>
<name>A0A9P3FCD7_9PEZI</name>
<reference evidence="3 4" key="1">
    <citation type="submission" date="2021-01" db="EMBL/GenBank/DDBJ databases">
        <title>Cercospora kikuchii MAFF 305040 whole genome shotgun sequence.</title>
        <authorList>
            <person name="Kashiwa T."/>
            <person name="Suzuki T."/>
        </authorList>
    </citation>
    <scope>NUCLEOTIDE SEQUENCE [LARGE SCALE GENOMIC DNA]</scope>
    <source>
        <strain evidence="3 4">MAFF 305040</strain>
    </source>
</reference>
<accession>A0A9P3FCD7</accession>
<keyword evidence="2" id="KW-0732">Signal</keyword>
<feature type="chain" id="PRO_5040254441" evidence="2">
    <location>
        <begin position="22"/>
        <end position="675"/>
    </location>
</feature>
<dbReference type="GeneID" id="68290948"/>
<gene>
    <name evidence="3" type="ORF">CKM354_000537300</name>
</gene>
<evidence type="ECO:0000256" key="2">
    <source>
        <dbReference type="SAM" id="SignalP"/>
    </source>
</evidence>
<feature type="compositionally biased region" description="Low complexity" evidence="1">
    <location>
        <begin position="318"/>
        <end position="333"/>
    </location>
</feature>
<dbReference type="AlphaFoldDB" id="A0A9P3FCD7"/>